<evidence type="ECO:0000256" key="4">
    <source>
        <dbReference type="ARBA" id="ARBA00022449"/>
    </source>
</evidence>
<evidence type="ECO:0000256" key="2">
    <source>
        <dbReference type="ARBA" id="ARBA00008873"/>
    </source>
</evidence>
<feature type="compositionally biased region" description="Basic and acidic residues" evidence="10">
    <location>
        <begin position="147"/>
        <end position="162"/>
    </location>
</feature>
<comment type="subcellular location">
    <subcellularLocation>
        <location evidence="1">Membrane</location>
        <topology evidence="1">Multi-pass membrane protein</topology>
    </subcellularLocation>
</comment>
<comment type="similarity">
    <text evidence="2">Belongs to the cation diffusion facilitator (CDF) transporter (TC 2.A.4) family. SLC30A subfamily.</text>
</comment>
<dbReference type="InterPro" id="IPR058533">
    <property type="entry name" value="Cation_efflux_TM"/>
</dbReference>
<accession>A0A444UQ64</accession>
<evidence type="ECO:0000256" key="10">
    <source>
        <dbReference type="SAM" id="MobiDB-lite"/>
    </source>
</evidence>
<dbReference type="GO" id="GO:0010312">
    <property type="term" value="P:detoxification of zinc ion"/>
    <property type="evidence" value="ECO:0007669"/>
    <property type="project" value="TreeGrafter"/>
</dbReference>
<evidence type="ECO:0000256" key="8">
    <source>
        <dbReference type="ARBA" id="ARBA00023136"/>
    </source>
</evidence>
<protein>
    <submittedName>
        <fullName evidence="14">Zinc transporter 10</fullName>
    </submittedName>
</protein>
<feature type="domain" description="Cation efflux protein transmembrane" evidence="12">
    <location>
        <begin position="12"/>
        <end position="258"/>
    </location>
</feature>
<dbReference type="GO" id="GO:0006828">
    <property type="term" value="P:manganese ion transport"/>
    <property type="evidence" value="ECO:0007669"/>
    <property type="project" value="TreeGrafter"/>
</dbReference>
<feature type="compositionally biased region" description="Polar residues" evidence="10">
    <location>
        <begin position="167"/>
        <end position="178"/>
    </location>
</feature>
<organism evidence="14 15">
    <name type="scientific">Acipenser ruthenus</name>
    <name type="common">Sterlet sturgeon</name>
    <dbReference type="NCBI Taxonomy" id="7906"/>
    <lineage>
        <taxon>Eukaryota</taxon>
        <taxon>Metazoa</taxon>
        <taxon>Chordata</taxon>
        <taxon>Craniata</taxon>
        <taxon>Vertebrata</taxon>
        <taxon>Euteleostomi</taxon>
        <taxon>Actinopterygii</taxon>
        <taxon>Chondrostei</taxon>
        <taxon>Acipenseriformes</taxon>
        <taxon>Acipenseridae</taxon>
        <taxon>Acipenser</taxon>
    </lineage>
</organism>
<evidence type="ECO:0000256" key="9">
    <source>
        <dbReference type="ARBA" id="ARBA00048349"/>
    </source>
</evidence>
<feature type="domain" description="Cation efflux protein cytoplasmic" evidence="13">
    <location>
        <begin position="338"/>
        <end position="404"/>
    </location>
</feature>
<dbReference type="InterPro" id="IPR027469">
    <property type="entry name" value="Cation_efflux_TMD_sf"/>
</dbReference>
<dbReference type="InterPro" id="IPR036837">
    <property type="entry name" value="Cation_efflux_CTD_sf"/>
</dbReference>
<evidence type="ECO:0000313" key="15">
    <source>
        <dbReference type="Proteomes" id="UP000289886"/>
    </source>
</evidence>
<name>A0A444UQ64_ACIRT</name>
<dbReference type="NCBIfam" id="TIGR01297">
    <property type="entry name" value="CDF"/>
    <property type="match status" value="1"/>
</dbReference>
<dbReference type="PANTHER" id="PTHR45820">
    <property type="entry name" value="FI23527P1"/>
    <property type="match status" value="1"/>
</dbReference>
<comment type="catalytic activity">
    <reaction evidence="9">
        <text>Zn(2+)(in) + 2 H(+)(out) = Zn(2+)(out) + 2 H(+)(in)</text>
        <dbReference type="Rhea" id="RHEA:72627"/>
        <dbReference type="ChEBI" id="CHEBI:15378"/>
        <dbReference type="ChEBI" id="CHEBI:29105"/>
    </reaction>
</comment>
<keyword evidence="7 11" id="KW-1133">Transmembrane helix</keyword>
<dbReference type="GO" id="GO:0015297">
    <property type="term" value="F:antiporter activity"/>
    <property type="evidence" value="ECO:0007669"/>
    <property type="project" value="UniProtKB-KW"/>
</dbReference>
<comment type="caution">
    <text evidence="14">The sequence shown here is derived from an EMBL/GenBank/DDBJ whole genome shotgun (WGS) entry which is preliminary data.</text>
</comment>
<evidence type="ECO:0000256" key="3">
    <source>
        <dbReference type="ARBA" id="ARBA00022448"/>
    </source>
</evidence>
<evidence type="ECO:0000313" key="14">
    <source>
        <dbReference type="EMBL" id="RXM37308.1"/>
    </source>
</evidence>
<dbReference type="InterPro" id="IPR002524">
    <property type="entry name" value="Cation_efflux"/>
</dbReference>
<dbReference type="GO" id="GO:0016020">
    <property type="term" value="C:membrane"/>
    <property type="evidence" value="ECO:0007669"/>
    <property type="project" value="UniProtKB-SubCell"/>
</dbReference>
<proteinExistence type="inferred from homology"/>
<sequence length="490" mass="53129">MGRYSGKTCRLVFMLVITFVFFVAELVSGYVGNSIALVSDSFNMLSDVISLCVGITAARVSRLGSSGRRTYGLPRAEVVGALANAVFLTALCFTIFVEAVMRLVNTERIDDPFLVLIVGALGLAVNIVGLIIFQDCCYRSKRSGPVQEEKTQQPAGAEDRLTDPPGLSNSASDNPVKTRQTSQAAALNIRGVLLHVMGDALGSVVVVVAASLFYAMPLPPDAPCNWQCYVDPSLTIIMVIIILSSAFPLFKETGAILLQMVPRGLQVDHISEYTLTHTLTHAHAHTHISWRAVPIANQAVLRNTMLLPGLLGGLAPVALPWIQPCIAQREQCEEFCTNALCEALAQVPGVLSIHELHIWELAADRNVATLHLKCADSEDFQRVSRQVRQIFHNAGVHAVTIQPEYTNEDQDPMACNAPCLSEDCRALGCCSATHPSTNVENYMEISTCPTGIVCNGHFASLPDKLGISILPEHSPPQNNRDHVVLKDTQL</sequence>
<dbReference type="SUPFAM" id="SSF160240">
    <property type="entry name" value="Cation efflux protein cytoplasmic domain-like"/>
    <property type="match status" value="1"/>
</dbReference>
<dbReference type="GO" id="GO:0006882">
    <property type="term" value="P:intracellular zinc ion homeostasis"/>
    <property type="evidence" value="ECO:0007669"/>
    <property type="project" value="TreeGrafter"/>
</dbReference>
<feature type="transmembrane region" description="Helical" evidence="11">
    <location>
        <begin position="234"/>
        <end position="250"/>
    </location>
</feature>
<keyword evidence="8 11" id="KW-0472">Membrane</keyword>
<keyword evidence="15" id="KW-1185">Reference proteome</keyword>
<evidence type="ECO:0000256" key="1">
    <source>
        <dbReference type="ARBA" id="ARBA00004141"/>
    </source>
</evidence>
<dbReference type="GO" id="GO:0005385">
    <property type="term" value="F:zinc ion transmembrane transporter activity"/>
    <property type="evidence" value="ECO:0007669"/>
    <property type="project" value="TreeGrafter"/>
</dbReference>
<reference evidence="14 15" key="1">
    <citation type="submission" date="2019-01" db="EMBL/GenBank/DDBJ databases">
        <title>Draft Genome and Complete Hox-Cluster Characterization of the Sterlet Sturgeon (Acipenser ruthenus).</title>
        <authorList>
            <person name="Wei Q."/>
        </authorList>
    </citation>
    <scope>NUCLEOTIDE SEQUENCE [LARGE SCALE GENOMIC DNA]</scope>
    <source>
        <strain evidence="14">WHYD16114868_AA</strain>
        <tissue evidence="14">Blood</tissue>
    </source>
</reference>
<keyword evidence="5 11" id="KW-0812">Transmembrane</keyword>
<dbReference type="InterPro" id="IPR027470">
    <property type="entry name" value="Cation_efflux_CTD"/>
</dbReference>
<dbReference type="Pfam" id="PF01545">
    <property type="entry name" value="Cation_efflux"/>
    <property type="match status" value="1"/>
</dbReference>
<feature type="transmembrane region" description="Helical" evidence="11">
    <location>
        <begin position="113"/>
        <end position="133"/>
    </location>
</feature>
<evidence type="ECO:0000256" key="7">
    <source>
        <dbReference type="ARBA" id="ARBA00022989"/>
    </source>
</evidence>
<evidence type="ECO:0000259" key="13">
    <source>
        <dbReference type="Pfam" id="PF16916"/>
    </source>
</evidence>
<feature type="transmembrane region" description="Helical" evidence="11">
    <location>
        <begin position="81"/>
        <end position="101"/>
    </location>
</feature>
<gene>
    <name evidence="14" type="ORF">EOD39_0665</name>
</gene>
<dbReference type="Pfam" id="PF16916">
    <property type="entry name" value="ZT_dimer"/>
    <property type="match status" value="1"/>
</dbReference>
<dbReference type="EMBL" id="SCEB01214070">
    <property type="protein sequence ID" value="RXM37308.1"/>
    <property type="molecule type" value="Genomic_DNA"/>
</dbReference>
<dbReference type="Proteomes" id="UP000289886">
    <property type="component" value="Unassembled WGS sequence"/>
</dbReference>
<evidence type="ECO:0000259" key="12">
    <source>
        <dbReference type="Pfam" id="PF01545"/>
    </source>
</evidence>
<keyword evidence="3" id="KW-0813">Transport</keyword>
<feature type="transmembrane region" description="Helical" evidence="11">
    <location>
        <begin position="42"/>
        <end position="60"/>
    </location>
</feature>
<feature type="transmembrane region" description="Helical" evidence="11">
    <location>
        <begin position="12"/>
        <end position="30"/>
    </location>
</feature>
<evidence type="ECO:0000256" key="6">
    <source>
        <dbReference type="ARBA" id="ARBA00022833"/>
    </source>
</evidence>
<feature type="region of interest" description="Disordered" evidence="10">
    <location>
        <begin position="144"/>
        <end position="178"/>
    </location>
</feature>
<evidence type="ECO:0000256" key="5">
    <source>
        <dbReference type="ARBA" id="ARBA00022692"/>
    </source>
</evidence>
<keyword evidence="6" id="KW-0862">Zinc</keyword>
<dbReference type="SUPFAM" id="SSF161111">
    <property type="entry name" value="Cation efflux protein transmembrane domain-like"/>
    <property type="match status" value="1"/>
</dbReference>
<feature type="transmembrane region" description="Helical" evidence="11">
    <location>
        <begin position="192"/>
        <end position="214"/>
    </location>
</feature>
<keyword evidence="4" id="KW-0050">Antiport</keyword>
<dbReference type="Gene3D" id="1.20.1510.10">
    <property type="entry name" value="Cation efflux protein transmembrane domain"/>
    <property type="match status" value="1"/>
</dbReference>
<evidence type="ECO:0000256" key="11">
    <source>
        <dbReference type="SAM" id="Phobius"/>
    </source>
</evidence>
<dbReference type="AlphaFoldDB" id="A0A444UQ64"/>
<dbReference type="PANTHER" id="PTHR45820:SF3">
    <property type="entry name" value="CALCIUM_MANGANESE ANTIPORTER SLC30A10"/>
    <property type="match status" value="1"/>
</dbReference>